<dbReference type="InParanoid" id="A0A151GEK6"/>
<dbReference type="RefSeq" id="XP_040654868.1">
    <property type="nucleotide sequence ID" value="XM_040804764.1"/>
</dbReference>
<feature type="region of interest" description="Disordered" evidence="1">
    <location>
        <begin position="88"/>
        <end position="185"/>
    </location>
</feature>
<feature type="compositionally biased region" description="Basic and acidic residues" evidence="1">
    <location>
        <begin position="102"/>
        <end position="112"/>
    </location>
</feature>
<gene>
    <name evidence="2" type="ORF">DCS_07479</name>
</gene>
<name>A0A151GEK6_DRECN</name>
<dbReference type="EMBL" id="LAYC01000003">
    <property type="protein sequence ID" value="KYK55516.1"/>
    <property type="molecule type" value="Genomic_DNA"/>
</dbReference>
<evidence type="ECO:0000256" key="1">
    <source>
        <dbReference type="SAM" id="MobiDB-lite"/>
    </source>
</evidence>
<accession>A0A151GEK6</accession>
<organism evidence="2 3">
    <name type="scientific">Drechmeria coniospora</name>
    <name type="common">Nematophagous fungus</name>
    <name type="synonym">Meria coniospora</name>
    <dbReference type="NCBI Taxonomy" id="98403"/>
    <lineage>
        <taxon>Eukaryota</taxon>
        <taxon>Fungi</taxon>
        <taxon>Dikarya</taxon>
        <taxon>Ascomycota</taxon>
        <taxon>Pezizomycotina</taxon>
        <taxon>Sordariomycetes</taxon>
        <taxon>Hypocreomycetidae</taxon>
        <taxon>Hypocreales</taxon>
        <taxon>Ophiocordycipitaceae</taxon>
        <taxon>Drechmeria</taxon>
    </lineage>
</organism>
<reference evidence="2 3" key="1">
    <citation type="journal article" date="2016" name="Sci. Rep.">
        <title>Insights into Adaptations to a Near-Obligate Nematode Endoparasitic Lifestyle from the Finished Genome of Drechmeria coniospora.</title>
        <authorList>
            <person name="Zhang L."/>
            <person name="Zhou Z."/>
            <person name="Guo Q."/>
            <person name="Fokkens L."/>
            <person name="Miskei M."/>
            <person name="Pocsi I."/>
            <person name="Zhang W."/>
            <person name="Chen M."/>
            <person name="Wang L."/>
            <person name="Sun Y."/>
            <person name="Donzelli B.G."/>
            <person name="Gibson D.M."/>
            <person name="Nelson D.R."/>
            <person name="Luo J.G."/>
            <person name="Rep M."/>
            <person name="Liu H."/>
            <person name="Yang S."/>
            <person name="Wang J."/>
            <person name="Krasnoff S.B."/>
            <person name="Xu Y."/>
            <person name="Molnar I."/>
            <person name="Lin M."/>
        </authorList>
    </citation>
    <scope>NUCLEOTIDE SEQUENCE [LARGE SCALE GENOMIC DNA]</scope>
    <source>
        <strain evidence="2 3">ARSEF 6962</strain>
    </source>
</reference>
<proteinExistence type="predicted"/>
<protein>
    <submittedName>
        <fullName evidence="2">Uncharacterized protein</fullName>
    </submittedName>
</protein>
<sequence length="202" mass="22915">MCTYARTVFECMHQAWGRRLKLCAVGDDFRAGRLPRDCAHRKPHGLQSRRVSRPCDRCRLLDHKVRLVRSKLAECHEAFGKKWPDYRRAESTEPGTTFAETTRSELKSKEMEPAPTDGGDGVPKSQPRVHHDGMDRREVGEHAKAVIADKMDRSSVVRSNGQENGEKKKRQDARSSLPLPAPKVACSRIARAQSRTYKMAIH</sequence>
<dbReference type="GeneID" id="63720122"/>
<evidence type="ECO:0000313" key="3">
    <source>
        <dbReference type="Proteomes" id="UP000076580"/>
    </source>
</evidence>
<keyword evidence="3" id="KW-1185">Reference proteome</keyword>
<dbReference type="Proteomes" id="UP000076580">
    <property type="component" value="Chromosome 03"/>
</dbReference>
<feature type="compositionally biased region" description="Basic and acidic residues" evidence="1">
    <location>
        <begin position="129"/>
        <end position="155"/>
    </location>
</feature>
<evidence type="ECO:0000313" key="2">
    <source>
        <dbReference type="EMBL" id="KYK55516.1"/>
    </source>
</evidence>
<comment type="caution">
    <text evidence="2">The sequence shown here is derived from an EMBL/GenBank/DDBJ whole genome shotgun (WGS) entry which is preliminary data.</text>
</comment>
<dbReference type="AlphaFoldDB" id="A0A151GEK6"/>